<dbReference type="InterPro" id="IPR013088">
    <property type="entry name" value="Znf_NHR/GATA"/>
</dbReference>
<name>A0A915NBY2_MELJA</name>
<dbReference type="GO" id="GO:0008270">
    <property type="term" value="F:zinc ion binding"/>
    <property type="evidence" value="ECO:0007669"/>
    <property type="project" value="UniProtKB-KW"/>
</dbReference>
<evidence type="ECO:0000313" key="11">
    <source>
        <dbReference type="WBParaSite" id="scaffold923_cov218.g2100"/>
    </source>
</evidence>
<evidence type="ECO:0000256" key="1">
    <source>
        <dbReference type="ARBA" id="ARBA00022723"/>
    </source>
</evidence>
<dbReference type="InterPro" id="IPR001628">
    <property type="entry name" value="Znf_hrmn_rcpt"/>
</dbReference>
<evidence type="ECO:0000256" key="3">
    <source>
        <dbReference type="ARBA" id="ARBA00022833"/>
    </source>
</evidence>
<dbReference type="GO" id="GO:0043565">
    <property type="term" value="F:sequence-specific DNA binding"/>
    <property type="evidence" value="ECO:0007669"/>
    <property type="project" value="InterPro"/>
</dbReference>
<keyword evidence="5" id="KW-0238">DNA-binding</keyword>
<evidence type="ECO:0000256" key="8">
    <source>
        <dbReference type="ARBA" id="ARBA00023242"/>
    </source>
</evidence>
<keyword evidence="10" id="KW-1185">Reference proteome</keyword>
<dbReference type="WBParaSite" id="scaffold923_cov218.g2100">
    <property type="protein sequence ID" value="scaffold923_cov218.g2100"/>
    <property type="gene ID" value="scaffold923_cov218.g2100"/>
</dbReference>
<evidence type="ECO:0000256" key="7">
    <source>
        <dbReference type="ARBA" id="ARBA00023170"/>
    </source>
</evidence>
<dbReference type="GO" id="GO:0003700">
    <property type="term" value="F:DNA-binding transcription factor activity"/>
    <property type="evidence" value="ECO:0007669"/>
    <property type="project" value="InterPro"/>
</dbReference>
<evidence type="ECO:0000256" key="6">
    <source>
        <dbReference type="ARBA" id="ARBA00023163"/>
    </source>
</evidence>
<evidence type="ECO:0000313" key="10">
    <source>
        <dbReference type="Proteomes" id="UP000887561"/>
    </source>
</evidence>
<organism evidence="10 11">
    <name type="scientific">Meloidogyne javanica</name>
    <name type="common">Root-knot nematode worm</name>
    <dbReference type="NCBI Taxonomy" id="6303"/>
    <lineage>
        <taxon>Eukaryota</taxon>
        <taxon>Metazoa</taxon>
        <taxon>Ecdysozoa</taxon>
        <taxon>Nematoda</taxon>
        <taxon>Chromadorea</taxon>
        <taxon>Rhabditida</taxon>
        <taxon>Tylenchina</taxon>
        <taxon>Tylenchomorpha</taxon>
        <taxon>Tylenchoidea</taxon>
        <taxon>Meloidogynidae</taxon>
        <taxon>Meloidogyninae</taxon>
        <taxon>Meloidogyne</taxon>
        <taxon>Meloidogyne incognita group</taxon>
    </lineage>
</organism>
<keyword evidence="3" id="KW-0862">Zinc</keyword>
<keyword evidence="7" id="KW-0675">Receptor</keyword>
<keyword evidence="1" id="KW-0479">Metal-binding</keyword>
<keyword evidence="8" id="KW-0539">Nucleus</keyword>
<evidence type="ECO:0000256" key="5">
    <source>
        <dbReference type="ARBA" id="ARBA00023125"/>
    </source>
</evidence>
<keyword evidence="6" id="KW-0804">Transcription</keyword>
<evidence type="ECO:0000256" key="2">
    <source>
        <dbReference type="ARBA" id="ARBA00022771"/>
    </source>
</evidence>
<reference evidence="11" key="1">
    <citation type="submission" date="2022-11" db="UniProtKB">
        <authorList>
            <consortium name="WormBaseParasite"/>
        </authorList>
    </citation>
    <scope>IDENTIFICATION</scope>
</reference>
<feature type="domain" description="Nuclear receptor" evidence="9">
    <location>
        <begin position="79"/>
        <end position="155"/>
    </location>
</feature>
<evidence type="ECO:0000256" key="4">
    <source>
        <dbReference type="ARBA" id="ARBA00023015"/>
    </source>
</evidence>
<dbReference type="PROSITE" id="PS51030">
    <property type="entry name" value="NUCLEAR_REC_DBD_2"/>
    <property type="match status" value="1"/>
</dbReference>
<dbReference type="Pfam" id="PF00105">
    <property type="entry name" value="zf-C4"/>
    <property type="match status" value="1"/>
</dbReference>
<dbReference type="Proteomes" id="UP000887561">
    <property type="component" value="Unplaced"/>
</dbReference>
<keyword evidence="2" id="KW-0863">Zinc-finger</keyword>
<evidence type="ECO:0000259" key="9">
    <source>
        <dbReference type="PROSITE" id="PS51030"/>
    </source>
</evidence>
<accession>A0A915NBY2</accession>
<dbReference type="SUPFAM" id="SSF57716">
    <property type="entry name" value="Glucocorticoid receptor-like (DNA-binding domain)"/>
    <property type="match status" value="1"/>
</dbReference>
<proteinExistence type="predicted"/>
<dbReference type="AlphaFoldDB" id="A0A915NBY2"/>
<dbReference type="Gene3D" id="3.30.50.10">
    <property type="entry name" value="Erythroid Transcription Factor GATA-1, subunit A"/>
    <property type="match status" value="1"/>
</dbReference>
<keyword evidence="4" id="KW-0805">Transcription regulation</keyword>
<sequence>MKLEQQTQISSPPKIKKLEQGRTTLPLELLVDVFRTINTYSDGFPTDLALDTDIAIIKTKQQELWTQCKCKKKASSKLPQCCRVCGRMGPCVTFQDLIVCFPCRTFFRYYAGRGGQLKSCKRSKHCARLGALRDCQECRWDKCISLKLDPLKVDVKKRGNVAEFINPWIDPWILVRFVDFTAIRRMTFNLP</sequence>
<protein>
    <submittedName>
        <fullName evidence="11">Nuclear receptor domain-containing protein</fullName>
    </submittedName>
</protein>